<dbReference type="EMBL" id="JAEUBG010002433">
    <property type="protein sequence ID" value="KAH3684504.1"/>
    <property type="molecule type" value="Genomic_DNA"/>
</dbReference>
<reference evidence="1" key="1">
    <citation type="journal article" date="2021" name="Open Biol.">
        <title>Shared evolutionary footprints suggest mitochondrial oxidative damage underlies multiple complex I losses in fungi.</title>
        <authorList>
            <person name="Schikora-Tamarit M.A."/>
            <person name="Marcet-Houben M."/>
            <person name="Nosek J."/>
            <person name="Gabaldon T."/>
        </authorList>
    </citation>
    <scope>NUCLEOTIDE SEQUENCE</scope>
    <source>
        <strain evidence="1">CBS2887</strain>
    </source>
</reference>
<name>A0A9P8Q7U7_WICPI</name>
<proteinExistence type="predicted"/>
<dbReference type="AlphaFoldDB" id="A0A9P8Q7U7"/>
<evidence type="ECO:0000313" key="1">
    <source>
        <dbReference type="EMBL" id="KAH3684504.1"/>
    </source>
</evidence>
<reference evidence="1" key="2">
    <citation type="submission" date="2021-01" db="EMBL/GenBank/DDBJ databases">
        <authorList>
            <person name="Schikora-Tamarit M.A."/>
        </authorList>
    </citation>
    <scope>NUCLEOTIDE SEQUENCE</scope>
    <source>
        <strain evidence="1">CBS2887</strain>
    </source>
</reference>
<accession>A0A9P8Q7U7</accession>
<organism evidence="1 2">
    <name type="scientific">Wickerhamomyces pijperi</name>
    <name type="common">Yeast</name>
    <name type="synonym">Pichia pijperi</name>
    <dbReference type="NCBI Taxonomy" id="599730"/>
    <lineage>
        <taxon>Eukaryota</taxon>
        <taxon>Fungi</taxon>
        <taxon>Dikarya</taxon>
        <taxon>Ascomycota</taxon>
        <taxon>Saccharomycotina</taxon>
        <taxon>Saccharomycetes</taxon>
        <taxon>Phaffomycetales</taxon>
        <taxon>Wickerhamomycetaceae</taxon>
        <taxon>Wickerhamomyces</taxon>
    </lineage>
</organism>
<gene>
    <name evidence="1" type="ORF">WICPIJ_004513</name>
</gene>
<evidence type="ECO:0000313" key="2">
    <source>
        <dbReference type="Proteomes" id="UP000774326"/>
    </source>
</evidence>
<dbReference type="Proteomes" id="UP000774326">
    <property type="component" value="Unassembled WGS sequence"/>
</dbReference>
<protein>
    <submittedName>
        <fullName evidence="1">Uncharacterized protein</fullName>
    </submittedName>
</protein>
<comment type="caution">
    <text evidence="1">The sequence shown here is derived from an EMBL/GenBank/DDBJ whole genome shotgun (WGS) entry which is preliminary data.</text>
</comment>
<keyword evidence="2" id="KW-1185">Reference proteome</keyword>
<sequence length="692" mass="79752">MTSLLKIKDPEEKIWTNYVLLESQKIIGPDLPSLFARGKFRLLLEILSKRNITTFNAVERAILGLTLIESLQLGPGLREISVACETCPIEHKDLIYVFLLLGFLKSKLNSDVALMMHKIETQNELAGFLEKLTQLKDFKEEFVPLPSEDLDDELADVNSFKSRLIRYKKITDPAIVNDTMFQNIDGLYLAVMDLMPLESAASEFSNQTSFSLTTLYEHSYRLGAENELLISKLFQLKDGTGSEEDEEENRQLLTMVMDMTSLTALVKFVKVETVCQFFTLSQGSLRELDPCRRQFDMLVTLCSRISQIVHRNHFSSSTEDPTSNDAAYIIDTFSYENIRSFMLLSAYTLSQVDPENREHEFQIANIDRMITLIMRQSNSIDTANERLLGRLETYFLVLGNLKYLKLHHMIYSKHEGSITEVDSDIEELIEEIIRMYILVINTKPLDDFGVFPIYDAILTLLSLYGGISMKTIWAFNFFKTFRKLRSSNRESIDARSYTMPRGLLRMVEENRRHVDDLVAVESRLKAAEKSVIFTNKSMKRFSLTPVFDLKWDENADGELKFNWTKRIEKRNQDHDHYKDDKDIGNVLIRFYFSSLKDDLKLNNPEAIEAIRDHLNLKLGLKHIKMVIVIVPTYIADVPPTSRYFHMSESSSSISTCSMHFSAHSWAKSTNNTNPISKNKAPLKTETYLDQKM</sequence>